<dbReference type="InterPro" id="IPR036852">
    <property type="entry name" value="Peptidase_S8/S53_dom_sf"/>
</dbReference>
<organism evidence="1">
    <name type="scientific">Caldithrix abyssi</name>
    <dbReference type="NCBI Taxonomy" id="187145"/>
    <lineage>
        <taxon>Bacteria</taxon>
        <taxon>Pseudomonadati</taxon>
        <taxon>Calditrichota</taxon>
        <taxon>Calditrichia</taxon>
        <taxon>Calditrichales</taxon>
        <taxon>Calditrichaceae</taxon>
        <taxon>Caldithrix</taxon>
    </lineage>
</organism>
<reference evidence="1" key="1">
    <citation type="journal article" date="2020" name="mSystems">
        <title>Genome- and Community-Level Interaction Insights into Carbon Utilization and Element Cycling Functions of Hydrothermarchaeota in Hydrothermal Sediment.</title>
        <authorList>
            <person name="Zhou Z."/>
            <person name="Liu Y."/>
            <person name="Xu W."/>
            <person name="Pan J."/>
            <person name="Luo Z.H."/>
            <person name="Li M."/>
        </authorList>
    </citation>
    <scope>NUCLEOTIDE SEQUENCE [LARGE SCALE GENOMIC DNA]</scope>
    <source>
        <strain evidence="1">HyVt-527</strain>
    </source>
</reference>
<evidence type="ECO:0000313" key="1">
    <source>
        <dbReference type="EMBL" id="HHJ53361.1"/>
    </source>
</evidence>
<comment type="caution">
    <text evidence="1">The sequence shown here is derived from an EMBL/GenBank/DDBJ whole genome shotgun (WGS) entry which is preliminary data.</text>
</comment>
<dbReference type="GO" id="GO:0006508">
    <property type="term" value="P:proteolysis"/>
    <property type="evidence" value="ECO:0007669"/>
    <property type="project" value="InterPro"/>
</dbReference>
<dbReference type="EMBL" id="DROD01000590">
    <property type="protein sequence ID" value="HHJ53361.1"/>
    <property type="molecule type" value="Genomic_DNA"/>
</dbReference>
<sequence>MTTPRGDVKAWVFFKDKGPAGLYKNVAGETFLTKRSLRRRSRRTALGSKIRFGDYPVYTPYLQQIKPLITGVRIKSRWLNAVSVECPPAALRQISGLPFVRKVQPVAGYTPEYLVREDKPRLAKTTIRFDSTDYGPSQTQADLIKIPELHRLGLNGQGVLICMLDDGFNLLYLHRAL</sequence>
<name>A0A7V5PQP2_CALAY</name>
<dbReference type="Proteomes" id="UP000886124">
    <property type="component" value="Unassembled WGS sequence"/>
</dbReference>
<accession>A0A7V5PQP2</accession>
<dbReference type="SUPFAM" id="SSF52743">
    <property type="entry name" value="Subtilisin-like"/>
    <property type="match status" value="1"/>
</dbReference>
<dbReference type="AlphaFoldDB" id="A0A7V5PQP2"/>
<dbReference type="GO" id="GO:0004252">
    <property type="term" value="F:serine-type endopeptidase activity"/>
    <property type="evidence" value="ECO:0007669"/>
    <property type="project" value="InterPro"/>
</dbReference>
<gene>
    <name evidence="1" type="ORF">ENJ89_09225</name>
</gene>
<protein>
    <submittedName>
        <fullName evidence="1">Uncharacterized protein</fullName>
    </submittedName>
</protein>
<feature type="non-terminal residue" evidence="1">
    <location>
        <position position="177"/>
    </location>
</feature>
<proteinExistence type="predicted"/>